<reference evidence="11 12" key="1">
    <citation type="submission" date="2016-10" db="EMBL/GenBank/DDBJ databases">
        <authorList>
            <person name="de Groot N.N."/>
        </authorList>
    </citation>
    <scope>NUCLEOTIDE SEQUENCE [LARGE SCALE GENOMIC DNA]</scope>
    <source>
        <strain evidence="11 12">DSM 23421</strain>
    </source>
</reference>
<dbReference type="InterPro" id="IPR013656">
    <property type="entry name" value="PAS_4"/>
</dbReference>
<proteinExistence type="predicted"/>
<dbReference type="Gene3D" id="3.30.450.20">
    <property type="entry name" value="PAS domain"/>
    <property type="match status" value="1"/>
</dbReference>
<evidence type="ECO:0000256" key="7">
    <source>
        <dbReference type="SAM" id="MobiDB-lite"/>
    </source>
</evidence>
<dbReference type="PROSITE" id="PS50122">
    <property type="entry name" value="CHEB"/>
    <property type="match status" value="1"/>
</dbReference>
<dbReference type="InterPro" id="IPR003594">
    <property type="entry name" value="HATPase_dom"/>
</dbReference>
<evidence type="ECO:0000256" key="1">
    <source>
        <dbReference type="ARBA" id="ARBA00000085"/>
    </source>
</evidence>
<dbReference type="SUPFAM" id="SSF52738">
    <property type="entry name" value="Methylesterase CheB, C-terminal domain"/>
    <property type="match status" value="1"/>
</dbReference>
<feature type="region of interest" description="Disordered" evidence="7">
    <location>
        <begin position="682"/>
        <end position="701"/>
    </location>
</feature>
<dbReference type="InterPro" id="IPR000014">
    <property type="entry name" value="PAS"/>
</dbReference>
<dbReference type="RefSeq" id="WP_091868775.1">
    <property type="nucleotide sequence ID" value="NZ_FNAO01000005.1"/>
</dbReference>
<accession>A0A1G7DGH4</accession>
<dbReference type="Pfam" id="PF08448">
    <property type="entry name" value="PAS_4"/>
    <property type="match status" value="1"/>
</dbReference>
<evidence type="ECO:0000256" key="5">
    <source>
        <dbReference type="ARBA" id="ARBA00022691"/>
    </source>
</evidence>
<dbReference type="PRINTS" id="PR00996">
    <property type="entry name" value="CHERMTFRASE"/>
</dbReference>
<dbReference type="InterPro" id="IPR029063">
    <property type="entry name" value="SAM-dependent_MTases_sf"/>
</dbReference>
<dbReference type="InterPro" id="IPR000673">
    <property type="entry name" value="Sig_transdc_resp-reg_Me-estase"/>
</dbReference>
<sequence>MTIAASSKNFPIVGIGASAGGIDSFKKFLGAVPEKSGMAFILVQHLSPTHESILPEILSHATKIPVHEITDDCKIEPNHIYVIPENKMLKVTDHSLKLLPREQDTHQMPIDVFFTSLAQVHKALAIGVVLSGTARDGTVGLRNIQEQGGIAFAEDPDRAAWPGMPQSAIDAGVVDFVLPAEEIPAKLQEVLFSYANGNGATEYEEDVDNLDKTPSHQSAIKKILSLILRNNGVDFNYYKKPTILRRIDRRMAINQMAKYEDYLDFLRENRVEQEALFQDLLIKVTSFFRDAEVFDELCDTVFPKLLENRASDDPIRIWVAGCATGEEVYSLAICLFEAMGGIGEGVEHPRAKIQLFATDLSEIAIKKARAGVFRTSELEAVSESQLNSYFTKTDGSYRVKKVVRDTIVFAVHNFLKDPPFSKVDLISCRNVFIYLDPFLQKKALTTFHYALNENGHLLLGISETPGKETDLFAPFSKKTKLFSRKQGTGRFLQTAQNPVKREKVPNEKKTALPANTRTDFKKSAESVLISKYSPASVIVDEHLAVVNIDGDVAPFLIHTSGKPSHDLLKLARKELAFELRNALYKAKASKETVIKESIPFSYNGQQYATTLEIVPLTDIVEPHYLILFQNKSPNTSVFETLGKKLKSTFSSSEKNQLQQRNTALERELEQVREDVRDITEEQEAHNEELQSANEELLSSNEEMQSLNEELETSKEEVQSTNEELIVVNRELIEKQDELNDTLDFLDAVIATVREPFLVLENDFRVNKANTSFFQHFGVGESEIDGKSFFEIQNQQWNDGRLRDLLEKVLPQHKWIAEEEIMLKNDSEENRIFLFNAREIIRKKEDRALILLSIEDITSKKKIENDLKTSVSELRKTNEQLDRYVHLASHDLQEPLRKIMIFSDRLMGRGHITDEVDKTIIDKIENAAQRMSGLVKGLLDYSRVAHHGDLFEPIDLNMIVDDILSDFELLIEEKGTKVTVEKMSEIEAIPLQIGQLLHNLIGNALKFSKKDVVPEVRITSRPFAQGKTGDFPSLSSSRSYIELIVSDNGIGFNPKYQEQIFMIFQRLRQSREHKGSGIGLSLVKKIIENHKGAVYTVSEEGQGAEFHVILPLVQPER</sequence>
<dbReference type="GO" id="GO:0000155">
    <property type="term" value="F:phosphorelay sensor kinase activity"/>
    <property type="evidence" value="ECO:0007669"/>
    <property type="project" value="InterPro"/>
</dbReference>
<dbReference type="SUPFAM" id="SSF53335">
    <property type="entry name" value="S-adenosyl-L-methionine-dependent methyltransferases"/>
    <property type="match status" value="1"/>
</dbReference>
<evidence type="ECO:0000256" key="2">
    <source>
        <dbReference type="ARBA" id="ARBA00001541"/>
    </source>
</evidence>
<dbReference type="InterPro" id="IPR036097">
    <property type="entry name" value="HisK_dim/P_sf"/>
</dbReference>
<dbReference type="Pfam" id="PF02518">
    <property type="entry name" value="HATPase_c"/>
    <property type="match status" value="1"/>
</dbReference>
<dbReference type="Gene3D" id="3.30.565.10">
    <property type="entry name" value="Histidine kinase-like ATPase, C-terminal domain"/>
    <property type="match status" value="1"/>
</dbReference>
<evidence type="ECO:0000259" key="10">
    <source>
        <dbReference type="PROSITE" id="PS50123"/>
    </source>
</evidence>
<keyword evidence="5" id="KW-0949">S-adenosyl-L-methionine</keyword>
<dbReference type="PANTHER" id="PTHR24422">
    <property type="entry name" value="CHEMOTAXIS PROTEIN METHYLTRANSFERASE"/>
    <property type="match status" value="1"/>
</dbReference>
<dbReference type="GO" id="GO:0008984">
    <property type="term" value="F:protein-glutamate methylesterase activity"/>
    <property type="evidence" value="ECO:0007669"/>
    <property type="project" value="InterPro"/>
</dbReference>
<organism evidence="11 12">
    <name type="scientific">Pricia antarctica</name>
    <dbReference type="NCBI Taxonomy" id="641691"/>
    <lineage>
        <taxon>Bacteria</taxon>
        <taxon>Pseudomonadati</taxon>
        <taxon>Bacteroidota</taxon>
        <taxon>Flavobacteriia</taxon>
        <taxon>Flavobacteriales</taxon>
        <taxon>Flavobacteriaceae</taxon>
        <taxon>Pricia</taxon>
    </lineage>
</organism>
<dbReference type="Pfam" id="PF01339">
    <property type="entry name" value="CheB_methylest"/>
    <property type="match status" value="1"/>
</dbReference>
<dbReference type="AlphaFoldDB" id="A0A1G7DGH4"/>
<dbReference type="InterPro" id="IPR050903">
    <property type="entry name" value="Bact_Chemotaxis_MeTrfase"/>
</dbReference>
<keyword evidence="6" id="KW-0378">Hydrolase</keyword>
<dbReference type="GO" id="GO:0000156">
    <property type="term" value="F:phosphorelay response regulator activity"/>
    <property type="evidence" value="ECO:0007669"/>
    <property type="project" value="InterPro"/>
</dbReference>
<dbReference type="PANTHER" id="PTHR24422:SF27">
    <property type="entry name" value="PROTEIN-GLUTAMATE O-METHYLTRANSFERASE"/>
    <property type="match status" value="1"/>
</dbReference>
<dbReference type="InterPro" id="IPR003661">
    <property type="entry name" value="HisK_dim/P_dom"/>
</dbReference>
<dbReference type="GO" id="GO:0008983">
    <property type="term" value="F:protein-glutamate O-methyltransferase activity"/>
    <property type="evidence" value="ECO:0007669"/>
    <property type="project" value="UniProtKB-EC"/>
</dbReference>
<feature type="active site" evidence="6">
    <location>
        <position position="18"/>
    </location>
</feature>
<dbReference type="CDD" id="cd16434">
    <property type="entry name" value="CheB-CheR_fusion"/>
    <property type="match status" value="1"/>
</dbReference>
<dbReference type="SMART" id="SM00388">
    <property type="entry name" value="HisKA"/>
    <property type="match status" value="1"/>
</dbReference>
<gene>
    <name evidence="11" type="ORF">SAMN05421636_105317</name>
</gene>
<protein>
    <submittedName>
        <fullName evidence="11">Two-component system, chemotaxis family, CheB/CheR fusion protein</fullName>
    </submittedName>
</protein>
<keyword evidence="12" id="KW-1185">Reference proteome</keyword>
<dbReference type="Proteomes" id="UP000199109">
    <property type="component" value="Unassembled WGS sequence"/>
</dbReference>
<dbReference type="SUPFAM" id="SSF55785">
    <property type="entry name" value="PYP-like sensor domain (PAS domain)"/>
    <property type="match status" value="1"/>
</dbReference>
<dbReference type="SUPFAM" id="SSF55874">
    <property type="entry name" value="ATPase domain of HSP90 chaperone/DNA topoisomerase II/histidine kinase"/>
    <property type="match status" value="1"/>
</dbReference>
<dbReference type="Pfam" id="PF00512">
    <property type="entry name" value="HisKA"/>
    <property type="match status" value="1"/>
</dbReference>
<keyword evidence="4" id="KW-0808">Transferase</keyword>
<keyword evidence="6" id="KW-0145">Chemotaxis</keyword>
<dbReference type="GO" id="GO:0006935">
    <property type="term" value="P:chemotaxis"/>
    <property type="evidence" value="ECO:0007669"/>
    <property type="project" value="UniProtKB-UniRule"/>
</dbReference>
<dbReference type="Gene3D" id="3.40.50.150">
    <property type="entry name" value="Vaccinia Virus protein VP39"/>
    <property type="match status" value="1"/>
</dbReference>
<evidence type="ECO:0000256" key="6">
    <source>
        <dbReference type="PROSITE-ProRule" id="PRU00050"/>
    </source>
</evidence>
<evidence type="ECO:0000259" key="8">
    <source>
        <dbReference type="PROSITE" id="PS50109"/>
    </source>
</evidence>
<dbReference type="InterPro" id="IPR036890">
    <property type="entry name" value="HATPase_C_sf"/>
</dbReference>
<dbReference type="Gene3D" id="1.10.287.130">
    <property type="match status" value="1"/>
</dbReference>
<evidence type="ECO:0000256" key="3">
    <source>
        <dbReference type="ARBA" id="ARBA00022603"/>
    </source>
</evidence>
<feature type="domain" description="Histidine kinase" evidence="8">
    <location>
        <begin position="886"/>
        <end position="1113"/>
    </location>
</feature>
<dbReference type="InterPro" id="IPR022642">
    <property type="entry name" value="CheR_C"/>
</dbReference>
<evidence type="ECO:0000259" key="9">
    <source>
        <dbReference type="PROSITE" id="PS50122"/>
    </source>
</evidence>
<dbReference type="InterPro" id="IPR036804">
    <property type="entry name" value="CheR_N_sf"/>
</dbReference>
<dbReference type="Pfam" id="PF01739">
    <property type="entry name" value="CheR"/>
    <property type="match status" value="1"/>
</dbReference>
<dbReference type="Gene3D" id="1.10.155.10">
    <property type="entry name" value="Chemotaxis receptor methyltransferase CheR, N-terminal domain"/>
    <property type="match status" value="1"/>
</dbReference>
<dbReference type="SUPFAM" id="SSF47757">
    <property type="entry name" value="Chemotaxis receptor methyltransferase CheR, N-terminal domain"/>
    <property type="match status" value="1"/>
</dbReference>
<evidence type="ECO:0000313" key="12">
    <source>
        <dbReference type="Proteomes" id="UP000199109"/>
    </source>
</evidence>
<dbReference type="GO" id="GO:0005737">
    <property type="term" value="C:cytoplasm"/>
    <property type="evidence" value="ECO:0007669"/>
    <property type="project" value="InterPro"/>
</dbReference>
<dbReference type="InterPro" id="IPR035909">
    <property type="entry name" value="CheB_C"/>
</dbReference>
<dbReference type="NCBIfam" id="TIGR00229">
    <property type="entry name" value="sensory_box"/>
    <property type="match status" value="1"/>
</dbReference>
<feature type="compositionally biased region" description="Low complexity" evidence="7">
    <location>
        <begin position="689"/>
        <end position="701"/>
    </location>
</feature>
<dbReference type="EMBL" id="FNAO01000005">
    <property type="protein sequence ID" value="SDE50661.1"/>
    <property type="molecule type" value="Genomic_DNA"/>
</dbReference>
<dbReference type="InterPro" id="IPR022641">
    <property type="entry name" value="CheR_N"/>
</dbReference>
<feature type="active site" evidence="6">
    <location>
        <position position="45"/>
    </location>
</feature>
<feature type="active site" evidence="6">
    <location>
        <position position="136"/>
    </location>
</feature>
<keyword evidence="3" id="KW-0489">Methyltransferase</keyword>
<dbReference type="SUPFAM" id="SSF47384">
    <property type="entry name" value="Homodimeric domain of signal transducing histidine kinase"/>
    <property type="match status" value="1"/>
</dbReference>
<dbReference type="SMART" id="SM00091">
    <property type="entry name" value="PAS"/>
    <property type="match status" value="1"/>
</dbReference>
<dbReference type="InterPro" id="IPR035965">
    <property type="entry name" value="PAS-like_dom_sf"/>
</dbReference>
<feature type="domain" description="CheR-type methyltransferase" evidence="10">
    <location>
        <begin position="220"/>
        <end position="488"/>
    </location>
</feature>
<dbReference type="STRING" id="641691.SAMN05421636_105317"/>
<evidence type="ECO:0000256" key="4">
    <source>
        <dbReference type="ARBA" id="ARBA00022679"/>
    </source>
</evidence>
<feature type="domain" description="CheB-type methylesterase" evidence="9">
    <location>
        <begin position="12"/>
        <end position="187"/>
    </location>
</feature>
<dbReference type="OrthoDB" id="9816309at2"/>
<dbReference type="InterPro" id="IPR005467">
    <property type="entry name" value="His_kinase_dom"/>
</dbReference>
<comment type="catalytic activity">
    <reaction evidence="1">
        <text>ATP + protein L-histidine = ADP + protein N-phospho-L-histidine.</text>
        <dbReference type="EC" id="2.7.13.3"/>
    </reaction>
</comment>
<dbReference type="Gene3D" id="3.40.50.180">
    <property type="entry name" value="Methylesterase CheB, C-terminal domain"/>
    <property type="match status" value="1"/>
</dbReference>
<dbReference type="SMART" id="SM00387">
    <property type="entry name" value="HATPase_c"/>
    <property type="match status" value="1"/>
</dbReference>
<dbReference type="PROSITE" id="PS50123">
    <property type="entry name" value="CHER"/>
    <property type="match status" value="1"/>
</dbReference>
<dbReference type="GO" id="GO:0032259">
    <property type="term" value="P:methylation"/>
    <property type="evidence" value="ECO:0007669"/>
    <property type="project" value="UniProtKB-KW"/>
</dbReference>
<evidence type="ECO:0000313" key="11">
    <source>
        <dbReference type="EMBL" id="SDE50661.1"/>
    </source>
</evidence>
<comment type="catalytic activity">
    <reaction evidence="2">
        <text>L-glutamyl-[protein] + S-adenosyl-L-methionine = [protein]-L-glutamate 5-O-methyl ester + S-adenosyl-L-homocysteine</text>
        <dbReference type="Rhea" id="RHEA:24452"/>
        <dbReference type="Rhea" id="RHEA-COMP:10208"/>
        <dbReference type="Rhea" id="RHEA-COMP:10311"/>
        <dbReference type="ChEBI" id="CHEBI:29973"/>
        <dbReference type="ChEBI" id="CHEBI:57856"/>
        <dbReference type="ChEBI" id="CHEBI:59789"/>
        <dbReference type="ChEBI" id="CHEBI:82795"/>
        <dbReference type="EC" id="2.1.1.80"/>
    </reaction>
</comment>
<dbReference type="SMART" id="SM00138">
    <property type="entry name" value="MeTrc"/>
    <property type="match status" value="1"/>
</dbReference>
<name>A0A1G7DGH4_9FLAO</name>
<dbReference type="PROSITE" id="PS50109">
    <property type="entry name" value="HIS_KIN"/>
    <property type="match status" value="1"/>
</dbReference>
<dbReference type="Pfam" id="PF03705">
    <property type="entry name" value="CheR_N"/>
    <property type="match status" value="1"/>
</dbReference>
<dbReference type="InterPro" id="IPR000780">
    <property type="entry name" value="CheR_MeTrfase"/>
</dbReference>
<dbReference type="CDD" id="cd00130">
    <property type="entry name" value="PAS"/>
    <property type="match status" value="1"/>
</dbReference>
<dbReference type="CDD" id="cd00082">
    <property type="entry name" value="HisKA"/>
    <property type="match status" value="1"/>
</dbReference>